<dbReference type="EMBL" id="QKLU01000003">
    <property type="protein sequence ID" value="PYF74805.1"/>
    <property type="molecule type" value="Genomic_DNA"/>
</dbReference>
<dbReference type="AlphaFoldDB" id="A0A318ULA3"/>
<evidence type="ECO:0000256" key="1">
    <source>
        <dbReference type="SAM" id="Phobius"/>
    </source>
</evidence>
<sequence length="88" mass="10448">MMLRGLITFWRKYGPHVEFLGIIFLLIGNTYMKHSMAFKGFALAFWMLCLILYITTEKNYRTIRFWFFLVIGVILAMNQTLQLVSMVN</sequence>
<keyword evidence="1" id="KW-0812">Transmembrane</keyword>
<protein>
    <submittedName>
        <fullName evidence="2">Uncharacterized protein</fullName>
    </submittedName>
</protein>
<keyword evidence="1" id="KW-1133">Transmembrane helix</keyword>
<feature type="transmembrane region" description="Helical" evidence="1">
    <location>
        <begin position="12"/>
        <end position="31"/>
    </location>
</feature>
<feature type="transmembrane region" description="Helical" evidence="1">
    <location>
        <begin position="37"/>
        <end position="54"/>
    </location>
</feature>
<dbReference type="RefSeq" id="WP_146229796.1">
    <property type="nucleotide sequence ID" value="NZ_QKLU01000003.1"/>
</dbReference>
<feature type="transmembrane region" description="Helical" evidence="1">
    <location>
        <begin position="66"/>
        <end position="87"/>
    </location>
</feature>
<accession>A0A318ULA3</accession>
<name>A0A318ULA3_9SPHI</name>
<keyword evidence="3" id="KW-1185">Reference proteome</keyword>
<keyword evidence="1" id="KW-0472">Membrane</keyword>
<reference evidence="2 3" key="1">
    <citation type="submission" date="2018-06" db="EMBL/GenBank/DDBJ databases">
        <title>Genomic Encyclopedia of Archaeal and Bacterial Type Strains, Phase II (KMG-II): from individual species to whole genera.</title>
        <authorList>
            <person name="Goeker M."/>
        </authorList>
    </citation>
    <scope>NUCLEOTIDE SEQUENCE [LARGE SCALE GENOMIC DNA]</scope>
    <source>
        <strain evidence="2 3">DSM 27372</strain>
    </source>
</reference>
<proteinExistence type="predicted"/>
<evidence type="ECO:0000313" key="2">
    <source>
        <dbReference type="EMBL" id="PYF74805.1"/>
    </source>
</evidence>
<gene>
    <name evidence="2" type="ORF">B0O44_103251</name>
</gene>
<organism evidence="2 3">
    <name type="scientific">Pedobacter nutrimenti</name>
    <dbReference type="NCBI Taxonomy" id="1241337"/>
    <lineage>
        <taxon>Bacteria</taxon>
        <taxon>Pseudomonadati</taxon>
        <taxon>Bacteroidota</taxon>
        <taxon>Sphingobacteriia</taxon>
        <taxon>Sphingobacteriales</taxon>
        <taxon>Sphingobacteriaceae</taxon>
        <taxon>Pedobacter</taxon>
    </lineage>
</organism>
<dbReference type="Proteomes" id="UP000248198">
    <property type="component" value="Unassembled WGS sequence"/>
</dbReference>
<comment type="caution">
    <text evidence="2">The sequence shown here is derived from an EMBL/GenBank/DDBJ whole genome shotgun (WGS) entry which is preliminary data.</text>
</comment>
<evidence type="ECO:0000313" key="3">
    <source>
        <dbReference type="Proteomes" id="UP000248198"/>
    </source>
</evidence>
<dbReference type="OrthoDB" id="1495524at2"/>